<accession>A0AAV4V3I2</accession>
<evidence type="ECO:0000313" key="2">
    <source>
        <dbReference type="Proteomes" id="UP001054837"/>
    </source>
</evidence>
<name>A0AAV4V3I2_9ARAC</name>
<gene>
    <name evidence="1" type="ORF">CDAR_535421</name>
</gene>
<keyword evidence="2" id="KW-1185">Reference proteome</keyword>
<proteinExistence type="predicted"/>
<sequence>MGEAAYIKKSISTCYSRTQPKPRENTTGPEEFPPLIPMLTAIAIRECSAGDLVTPGGLAWFTLNQNRPGQRWPSINRAHCSVMETNSNEKLHSAPGDHPLLALIRPPANTPAESEFGN</sequence>
<protein>
    <submittedName>
        <fullName evidence="1">Uncharacterized protein</fullName>
    </submittedName>
</protein>
<dbReference type="Proteomes" id="UP001054837">
    <property type="component" value="Unassembled WGS sequence"/>
</dbReference>
<dbReference type="EMBL" id="BPLQ01012298">
    <property type="protein sequence ID" value="GIY64249.1"/>
    <property type="molecule type" value="Genomic_DNA"/>
</dbReference>
<reference evidence="1 2" key="1">
    <citation type="submission" date="2021-06" db="EMBL/GenBank/DDBJ databases">
        <title>Caerostris darwini draft genome.</title>
        <authorList>
            <person name="Kono N."/>
            <person name="Arakawa K."/>
        </authorList>
    </citation>
    <scope>NUCLEOTIDE SEQUENCE [LARGE SCALE GENOMIC DNA]</scope>
</reference>
<dbReference type="AlphaFoldDB" id="A0AAV4V3I2"/>
<comment type="caution">
    <text evidence="1">The sequence shown here is derived from an EMBL/GenBank/DDBJ whole genome shotgun (WGS) entry which is preliminary data.</text>
</comment>
<evidence type="ECO:0000313" key="1">
    <source>
        <dbReference type="EMBL" id="GIY64249.1"/>
    </source>
</evidence>
<organism evidence="1 2">
    <name type="scientific">Caerostris darwini</name>
    <dbReference type="NCBI Taxonomy" id="1538125"/>
    <lineage>
        <taxon>Eukaryota</taxon>
        <taxon>Metazoa</taxon>
        <taxon>Ecdysozoa</taxon>
        <taxon>Arthropoda</taxon>
        <taxon>Chelicerata</taxon>
        <taxon>Arachnida</taxon>
        <taxon>Araneae</taxon>
        <taxon>Araneomorphae</taxon>
        <taxon>Entelegynae</taxon>
        <taxon>Araneoidea</taxon>
        <taxon>Araneidae</taxon>
        <taxon>Caerostris</taxon>
    </lineage>
</organism>